<keyword evidence="14" id="KW-0233">DNA recombination</keyword>
<evidence type="ECO:0000256" key="14">
    <source>
        <dbReference type="ARBA" id="ARBA00023172"/>
    </source>
</evidence>
<dbReference type="GO" id="GO:0003677">
    <property type="term" value="F:DNA binding"/>
    <property type="evidence" value="ECO:0007669"/>
    <property type="project" value="UniProtKB-KW"/>
</dbReference>
<keyword evidence="10" id="KW-0229">DNA integration</keyword>
<evidence type="ECO:0000256" key="3">
    <source>
        <dbReference type="ARBA" id="ARBA00022695"/>
    </source>
</evidence>
<dbReference type="FunFam" id="1.10.340.70:FF:000001">
    <property type="entry name" value="Retrovirus-related Pol polyprotein from transposon gypsy-like Protein"/>
    <property type="match status" value="1"/>
</dbReference>
<dbReference type="GO" id="GO:0015074">
    <property type="term" value="P:DNA integration"/>
    <property type="evidence" value="ECO:0007669"/>
    <property type="project" value="UniProtKB-KW"/>
</dbReference>
<dbReference type="GO" id="GO:0003887">
    <property type="term" value="F:DNA-directed DNA polymerase activity"/>
    <property type="evidence" value="ECO:0007669"/>
    <property type="project" value="UniProtKB-KW"/>
</dbReference>
<dbReference type="InterPro" id="IPR056924">
    <property type="entry name" value="SH3_Tf2-1"/>
</dbReference>
<evidence type="ECO:0000313" key="19">
    <source>
        <dbReference type="Proteomes" id="UP001374535"/>
    </source>
</evidence>
<dbReference type="GO" id="GO:0004519">
    <property type="term" value="F:endonuclease activity"/>
    <property type="evidence" value="ECO:0007669"/>
    <property type="project" value="UniProtKB-KW"/>
</dbReference>
<dbReference type="InterPro" id="IPR041577">
    <property type="entry name" value="RT_RNaseH_2"/>
</dbReference>
<keyword evidence="19" id="KW-1185">Reference proteome</keyword>
<dbReference type="InterPro" id="IPR041588">
    <property type="entry name" value="Integrase_H2C2"/>
</dbReference>
<evidence type="ECO:0000256" key="4">
    <source>
        <dbReference type="ARBA" id="ARBA00022722"/>
    </source>
</evidence>
<proteinExistence type="predicted"/>
<evidence type="ECO:0000256" key="10">
    <source>
        <dbReference type="ARBA" id="ARBA00022908"/>
    </source>
</evidence>
<evidence type="ECO:0000256" key="11">
    <source>
        <dbReference type="ARBA" id="ARBA00022918"/>
    </source>
</evidence>
<dbReference type="Pfam" id="PF17919">
    <property type="entry name" value="RT_RNaseH_2"/>
    <property type="match status" value="1"/>
</dbReference>
<dbReference type="GO" id="GO:0006310">
    <property type="term" value="P:DNA recombination"/>
    <property type="evidence" value="ECO:0007669"/>
    <property type="project" value="UniProtKB-KW"/>
</dbReference>
<dbReference type="InterPro" id="IPR043502">
    <property type="entry name" value="DNA/RNA_pol_sf"/>
</dbReference>
<evidence type="ECO:0000313" key="18">
    <source>
        <dbReference type="EMBL" id="WVZ25373.1"/>
    </source>
</evidence>
<keyword evidence="12" id="KW-0239">DNA-directed DNA polymerase</keyword>
<evidence type="ECO:0000256" key="7">
    <source>
        <dbReference type="ARBA" id="ARBA00022759"/>
    </source>
</evidence>
<dbReference type="InterPro" id="IPR012337">
    <property type="entry name" value="RNaseH-like_sf"/>
</dbReference>
<evidence type="ECO:0000256" key="9">
    <source>
        <dbReference type="ARBA" id="ARBA00022842"/>
    </source>
</evidence>
<dbReference type="PANTHER" id="PTHR37984:SF5">
    <property type="entry name" value="PROTEIN NYNRIN-LIKE"/>
    <property type="match status" value="1"/>
</dbReference>
<dbReference type="FunFam" id="3.30.70.270:FF:000020">
    <property type="entry name" value="Transposon Tf2-6 polyprotein-like Protein"/>
    <property type="match status" value="1"/>
</dbReference>
<dbReference type="Gene3D" id="3.10.10.10">
    <property type="entry name" value="HIV Type 1 Reverse Transcriptase, subunit A, domain 1"/>
    <property type="match status" value="1"/>
</dbReference>
<evidence type="ECO:0000256" key="1">
    <source>
        <dbReference type="ARBA" id="ARBA00022670"/>
    </source>
</evidence>
<dbReference type="Proteomes" id="UP001374535">
    <property type="component" value="Chromosome 1"/>
</dbReference>
<dbReference type="FunFam" id="3.10.10.10:FF:000007">
    <property type="entry name" value="Retrovirus-related Pol polyprotein from transposon 17.6-like Protein"/>
    <property type="match status" value="1"/>
</dbReference>
<dbReference type="Gene3D" id="1.10.340.70">
    <property type="match status" value="1"/>
</dbReference>
<keyword evidence="7" id="KW-0255">Endonuclease</keyword>
<dbReference type="Pfam" id="PF17921">
    <property type="entry name" value="Integrase_H2C2"/>
    <property type="match status" value="1"/>
</dbReference>
<protein>
    <recommendedName>
        <fullName evidence="17">Integrase catalytic domain-containing protein</fullName>
    </recommendedName>
</protein>
<dbReference type="PROSITE" id="PS50994">
    <property type="entry name" value="INTEGRASE"/>
    <property type="match status" value="1"/>
</dbReference>
<dbReference type="CDD" id="cd01647">
    <property type="entry name" value="RT_LTR"/>
    <property type="match status" value="1"/>
</dbReference>
<evidence type="ECO:0000256" key="6">
    <source>
        <dbReference type="ARBA" id="ARBA00022750"/>
    </source>
</evidence>
<dbReference type="CDD" id="cd09274">
    <property type="entry name" value="RNase_HI_RT_Ty3"/>
    <property type="match status" value="1"/>
</dbReference>
<dbReference type="InterPro" id="IPR043128">
    <property type="entry name" value="Rev_trsase/Diguanyl_cyclase"/>
</dbReference>
<dbReference type="GO" id="GO:0004190">
    <property type="term" value="F:aspartic-type endopeptidase activity"/>
    <property type="evidence" value="ECO:0007669"/>
    <property type="project" value="UniProtKB-KW"/>
</dbReference>
<evidence type="ECO:0000256" key="5">
    <source>
        <dbReference type="ARBA" id="ARBA00022723"/>
    </source>
</evidence>
<dbReference type="InterPro" id="IPR000477">
    <property type="entry name" value="RT_dom"/>
</dbReference>
<keyword evidence="15" id="KW-0511">Multifunctional enzyme</keyword>
<evidence type="ECO:0000259" key="17">
    <source>
        <dbReference type="PROSITE" id="PS50994"/>
    </source>
</evidence>
<evidence type="ECO:0000256" key="12">
    <source>
        <dbReference type="ARBA" id="ARBA00022932"/>
    </source>
</evidence>
<dbReference type="Pfam" id="PF24626">
    <property type="entry name" value="SH3_Tf2-1"/>
    <property type="match status" value="1"/>
</dbReference>
<feature type="domain" description="Integrase catalytic" evidence="17">
    <location>
        <begin position="639"/>
        <end position="803"/>
    </location>
</feature>
<reference evidence="18 19" key="1">
    <citation type="journal article" date="2023" name="Life. Sci Alliance">
        <title>Evolutionary insights into 3D genome organization and epigenetic landscape of Vigna mungo.</title>
        <authorList>
            <person name="Junaid A."/>
            <person name="Singh B."/>
            <person name="Bhatia S."/>
        </authorList>
    </citation>
    <scope>NUCLEOTIDE SEQUENCE [LARGE SCALE GENOMIC DNA]</scope>
    <source>
        <strain evidence="18">Urdbean</strain>
    </source>
</reference>
<dbReference type="Gene3D" id="3.30.420.10">
    <property type="entry name" value="Ribonuclease H-like superfamily/Ribonuclease H"/>
    <property type="match status" value="1"/>
</dbReference>
<gene>
    <name evidence="18" type="ORF">V8G54_003917</name>
</gene>
<evidence type="ECO:0000256" key="16">
    <source>
        <dbReference type="SAM" id="MobiDB-lite"/>
    </source>
</evidence>
<dbReference type="Gene3D" id="3.30.70.270">
    <property type="match status" value="2"/>
</dbReference>
<dbReference type="InterPro" id="IPR001584">
    <property type="entry name" value="Integrase_cat-core"/>
</dbReference>
<dbReference type="SUPFAM" id="SSF56672">
    <property type="entry name" value="DNA/RNA polymerases"/>
    <property type="match status" value="1"/>
</dbReference>
<dbReference type="GO" id="GO:0046872">
    <property type="term" value="F:metal ion binding"/>
    <property type="evidence" value="ECO:0007669"/>
    <property type="project" value="UniProtKB-KW"/>
</dbReference>
<dbReference type="Pfam" id="PF00078">
    <property type="entry name" value="RVT_1"/>
    <property type="match status" value="1"/>
</dbReference>
<dbReference type="Gene3D" id="3.10.20.370">
    <property type="match status" value="1"/>
</dbReference>
<accession>A0AAQ3PEY5</accession>
<dbReference type="AlphaFoldDB" id="A0AAQ3PEY5"/>
<sequence length="1040" mass="118086">MDYNGPFMRFMWEGKMIELKGEQGPNPTPITAHQLKHLQHTNRVEALFQLQLEPSPSIQSLTSPAPSLPSKTALPSSSTPQLQNLITTYSALFSPPTTLPSSRYTDHSINLLPNTAPISVRPYRYPHFQKQEIEVQVQKMLDSGFITPNTSPYSSPVLLVKKKDGTWRFCVDYRALNAVTIKDKFPIPTVDELLDELGNAAWFSKLDLFSGFHQILMRPTDSSKTVFHTHNGHFEFKVMPFGLCNAPSTFQATMNDFTTLEDHIFHLETAFKLLLANSFRLKGSKCFIGQQSIQYLGHVVSSQGVTPDPSKVQDIVNWPLPTTLKSLRGFLGLTGFYRRFVKGYAYIASALTDLLKKDNFIWSASTTTAFQNLKTAVTTAPVLALPRFDLVFTIQTYASGFGMGVVLSQEDHPIAFFSKQFCPKLQQSSTYIRELCAITSAIQKWRQYLLGRHFIIYTDQQAIKELLSQTALTPDQQSYVAKLLGFDFEIRYKPGKTNTVADALSRVSPNADSFFLISVSHMDFLQDLKHTLASGTAFLDLKGNILQDPSMFPDFSIQQDLIIYKRKIWLPKSCSMIPLILQEFHSTPLAGHPGITRTLAKIQANFYWDGMRKDVISFVAHCTTCQQTKIPTQRSSGLLQPIPLTSRCWEDLSQDFIIGLPPYQGYSTILVVVDQFSKGAHFGMLSRSFTATKVADLFTNMVCKLHGLPRSLISDRDPIFLSHFWRDLFRLSGTKLRMSTAYHPQTDGQTEVANKILQQYLRCFVHHRPSLWGKFLPWAEWCFNTTVNSSTGFTPFKIMFGHSPPNIPQNLVKDTTNAAAEFEINSREEIICKLQSNLLKAQQAMKHWADSHRRDAHFNIGDWVYVRLRPRRQHSLTGQYLGKLQKRFFGPYQVLEKIGDVAYKLDLPSTARIHDVFHVSLLKPHQGHLPSPQPLSLPPDIEDNKPVLTPTAILDWKLSTNTDAPQQLATWEPWALIQAQFHLEDKVTLEEGGDVRPTSPNRPNRVEQPNIENIQEEIENGARTQRIRKRPIFLKDYVTK</sequence>
<dbReference type="SUPFAM" id="SSF53098">
    <property type="entry name" value="Ribonuclease H-like"/>
    <property type="match status" value="1"/>
</dbReference>
<dbReference type="GO" id="GO:0003964">
    <property type="term" value="F:RNA-directed DNA polymerase activity"/>
    <property type="evidence" value="ECO:0007669"/>
    <property type="project" value="UniProtKB-KW"/>
</dbReference>
<evidence type="ECO:0000256" key="13">
    <source>
        <dbReference type="ARBA" id="ARBA00023125"/>
    </source>
</evidence>
<keyword evidence="13" id="KW-0238">DNA-binding</keyword>
<keyword evidence="9" id="KW-0460">Magnesium</keyword>
<dbReference type="InterPro" id="IPR050951">
    <property type="entry name" value="Retrovirus_Pol_polyprotein"/>
</dbReference>
<keyword evidence="2" id="KW-0808">Transferase</keyword>
<keyword evidence="4" id="KW-0540">Nuclease</keyword>
<dbReference type="EMBL" id="CP144700">
    <property type="protein sequence ID" value="WVZ25373.1"/>
    <property type="molecule type" value="Genomic_DNA"/>
</dbReference>
<evidence type="ECO:0000256" key="15">
    <source>
        <dbReference type="ARBA" id="ARBA00023268"/>
    </source>
</evidence>
<keyword evidence="5" id="KW-0479">Metal-binding</keyword>
<feature type="region of interest" description="Disordered" evidence="16">
    <location>
        <begin position="57"/>
        <end position="79"/>
    </location>
</feature>
<name>A0AAQ3PEY5_VIGMU</name>
<organism evidence="18 19">
    <name type="scientific">Vigna mungo</name>
    <name type="common">Black gram</name>
    <name type="synonym">Phaseolus mungo</name>
    <dbReference type="NCBI Taxonomy" id="3915"/>
    <lineage>
        <taxon>Eukaryota</taxon>
        <taxon>Viridiplantae</taxon>
        <taxon>Streptophyta</taxon>
        <taxon>Embryophyta</taxon>
        <taxon>Tracheophyta</taxon>
        <taxon>Spermatophyta</taxon>
        <taxon>Magnoliopsida</taxon>
        <taxon>eudicotyledons</taxon>
        <taxon>Gunneridae</taxon>
        <taxon>Pentapetalae</taxon>
        <taxon>rosids</taxon>
        <taxon>fabids</taxon>
        <taxon>Fabales</taxon>
        <taxon>Fabaceae</taxon>
        <taxon>Papilionoideae</taxon>
        <taxon>50 kb inversion clade</taxon>
        <taxon>NPAAA clade</taxon>
        <taxon>indigoferoid/millettioid clade</taxon>
        <taxon>Phaseoleae</taxon>
        <taxon>Vigna</taxon>
    </lineage>
</organism>
<evidence type="ECO:0000256" key="8">
    <source>
        <dbReference type="ARBA" id="ARBA00022801"/>
    </source>
</evidence>
<evidence type="ECO:0000256" key="2">
    <source>
        <dbReference type="ARBA" id="ARBA00022679"/>
    </source>
</evidence>
<dbReference type="InterPro" id="IPR036397">
    <property type="entry name" value="RNaseH_sf"/>
</dbReference>
<keyword evidence="3" id="KW-0548">Nucleotidyltransferase</keyword>
<dbReference type="PANTHER" id="PTHR37984">
    <property type="entry name" value="PROTEIN CBG26694"/>
    <property type="match status" value="1"/>
</dbReference>
<keyword evidence="6" id="KW-0064">Aspartyl protease</keyword>
<dbReference type="GO" id="GO:0006508">
    <property type="term" value="P:proteolysis"/>
    <property type="evidence" value="ECO:0007669"/>
    <property type="project" value="UniProtKB-KW"/>
</dbReference>
<keyword evidence="8" id="KW-0378">Hydrolase</keyword>
<keyword evidence="1" id="KW-0645">Protease</keyword>
<keyword evidence="11" id="KW-0695">RNA-directed DNA polymerase</keyword>